<name>A0A2N7LE25_9GAMM</name>
<keyword evidence="1" id="KW-0472">Membrane</keyword>
<feature type="transmembrane region" description="Helical" evidence="1">
    <location>
        <begin position="386"/>
        <end position="405"/>
    </location>
</feature>
<gene>
    <name evidence="3" type="ORF">BCT23_12240</name>
</gene>
<proteinExistence type="predicted"/>
<feature type="transmembrane region" description="Helical" evidence="1">
    <location>
        <begin position="196"/>
        <end position="215"/>
    </location>
</feature>
<keyword evidence="1" id="KW-1133">Transmembrane helix</keyword>
<feature type="transmembrane region" description="Helical" evidence="1">
    <location>
        <begin position="434"/>
        <end position="452"/>
    </location>
</feature>
<dbReference type="Pfam" id="PF01970">
    <property type="entry name" value="TctA"/>
    <property type="match status" value="1"/>
</dbReference>
<feature type="transmembrane region" description="Helical" evidence="1">
    <location>
        <begin position="588"/>
        <end position="618"/>
    </location>
</feature>
<feature type="transmembrane region" description="Helical" evidence="1">
    <location>
        <begin position="59"/>
        <end position="84"/>
    </location>
</feature>
<reference evidence="4" key="1">
    <citation type="submission" date="2016-07" db="EMBL/GenBank/DDBJ databases">
        <title>Nontailed viruses are major unrecognized killers of bacteria in the ocean.</title>
        <authorList>
            <person name="Kauffman K."/>
            <person name="Hussain F."/>
            <person name="Yang J."/>
            <person name="Arevalo P."/>
            <person name="Brown J."/>
            <person name="Cutler M."/>
            <person name="Kelly L."/>
            <person name="Polz M.F."/>
        </authorList>
    </citation>
    <scope>NUCLEOTIDE SEQUENCE [LARGE SCALE GENOMIC DNA]</scope>
    <source>
        <strain evidence="4">10N.261.45.A10</strain>
    </source>
</reference>
<dbReference type="STRING" id="1190603.A1OO_15500"/>
<evidence type="ECO:0000313" key="3">
    <source>
        <dbReference type="EMBL" id="PMN93521.1"/>
    </source>
</evidence>
<feature type="transmembrane region" description="Helical" evidence="1">
    <location>
        <begin position="351"/>
        <end position="374"/>
    </location>
</feature>
<feature type="transmembrane region" description="Helical" evidence="1">
    <location>
        <begin position="104"/>
        <end position="133"/>
    </location>
</feature>
<dbReference type="RefSeq" id="WP_102390399.1">
    <property type="nucleotide sequence ID" value="NZ_JBFRLP010000018.1"/>
</dbReference>
<dbReference type="InterPro" id="IPR002823">
    <property type="entry name" value="DUF112_TM"/>
</dbReference>
<organism evidence="3 4">
    <name type="scientific">Enterovibrio norvegicus</name>
    <dbReference type="NCBI Taxonomy" id="188144"/>
    <lineage>
        <taxon>Bacteria</taxon>
        <taxon>Pseudomonadati</taxon>
        <taxon>Pseudomonadota</taxon>
        <taxon>Gammaproteobacteria</taxon>
        <taxon>Vibrionales</taxon>
        <taxon>Vibrionaceae</taxon>
        <taxon>Enterovibrio</taxon>
    </lineage>
</organism>
<dbReference type="EMBL" id="MDAL01000012">
    <property type="protein sequence ID" value="PMN93521.1"/>
    <property type="molecule type" value="Genomic_DNA"/>
</dbReference>
<feature type="transmembrane region" description="Helical" evidence="1">
    <location>
        <begin position="532"/>
        <end position="555"/>
    </location>
</feature>
<feature type="transmembrane region" description="Helical" evidence="1">
    <location>
        <begin position="20"/>
        <end position="47"/>
    </location>
</feature>
<sequence>MFNELLESLQTILSLQHISYMLGGVALGLAIGIFPGLGGIAGLSLLLPFLYGMDPISALAMLIGLVAVIPTSDTFTSVLMGIPGSSGSQATVLDGFPMAKKGQAARALSAAFTSSLFGGLFGAVILTGFVLIARPVILAFGSGELFMLTILGLSMVGALAGNSFVKGLSACGLGVLLGSVGSAPATGENRMVFDNFYLMDGLPLVVVGLGIFALPEIIDLLRQNKPIANASKLGSGWMEGIKDFLANKWLAVRCSVIGCIIGALPGLGGSVVDWIAYGHAVQTTKDKPEFGHGDVRGVIAPESSNNAKEGGGLVPTLLFGIPGSGSMAVFLGGMVLVGLEPGPAMVSTELSVTYTIVWSLALANVFGAGACMLISPWVARLTTIRYALLAPFMVMVICFAAYQATRDLGDLVTLLAIGFLGVLMKRFDWPRPAFLIGFVLASGMETYLYQAVQFDGIGFLLRPGVMIIGAITIFSLVFMYRQSAKKREEEAANDEASSNSAGANYNRRPQIIFAACVNIAFLYGIYDGFQQSFLGGVFTIVISSLMWVLSAIALYQLLRNPSNDPVYFDLEYIQGYAFDKDATSMMHYLYWLSGLIIGCYFVGYVISITVFFIAFLVVKASVSMWRATFLTTIAVGFLLALTQAMVLDLPIGLLQEAIALPWPIG</sequence>
<feature type="transmembrane region" description="Helical" evidence="1">
    <location>
        <begin position="510"/>
        <end position="526"/>
    </location>
</feature>
<feature type="transmembrane region" description="Helical" evidence="1">
    <location>
        <begin position="317"/>
        <end position="339"/>
    </location>
</feature>
<evidence type="ECO:0000313" key="4">
    <source>
        <dbReference type="Proteomes" id="UP000235387"/>
    </source>
</evidence>
<feature type="transmembrane region" description="Helical" evidence="1">
    <location>
        <begin position="624"/>
        <end position="647"/>
    </location>
</feature>
<evidence type="ECO:0000256" key="1">
    <source>
        <dbReference type="SAM" id="Phobius"/>
    </source>
</evidence>
<feature type="transmembrane region" description="Helical" evidence="1">
    <location>
        <begin position="458"/>
        <end position="480"/>
    </location>
</feature>
<keyword evidence="1" id="KW-0812">Transmembrane</keyword>
<accession>A0A2N7LE25</accession>
<protein>
    <submittedName>
        <fullName evidence="3">Tricarboxylate transporter</fullName>
    </submittedName>
</protein>
<dbReference type="Proteomes" id="UP000235387">
    <property type="component" value="Unassembled WGS sequence"/>
</dbReference>
<dbReference type="PANTHER" id="PTHR35342">
    <property type="entry name" value="TRICARBOXYLIC TRANSPORT PROTEIN"/>
    <property type="match status" value="1"/>
</dbReference>
<feature type="transmembrane region" description="Helical" evidence="1">
    <location>
        <begin position="145"/>
        <end position="165"/>
    </location>
</feature>
<dbReference type="PANTHER" id="PTHR35342:SF5">
    <property type="entry name" value="TRICARBOXYLIC TRANSPORT PROTEIN"/>
    <property type="match status" value="1"/>
</dbReference>
<feature type="domain" description="DUF112" evidence="2">
    <location>
        <begin position="19"/>
        <end position="435"/>
    </location>
</feature>
<dbReference type="AlphaFoldDB" id="A0A2N7LE25"/>
<evidence type="ECO:0000259" key="2">
    <source>
        <dbReference type="Pfam" id="PF01970"/>
    </source>
</evidence>
<comment type="caution">
    <text evidence="3">The sequence shown here is derived from an EMBL/GenBank/DDBJ whole genome shotgun (WGS) entry which is preliminary data.</text>
</comment>